<dbReference type="PANTHER" id="PTHR10855:SF1">
    <property type="entry name" value="26S PROTEASOME NON-ATPASE REGULATORY SUBUNIT 12"/>
    <property type="match status" value="1"/>
</dbReference>
<dbReference type="STRING" id="743788.S8EG15"/>
<feature type="domain" description="PCI" evidence="3">
    <location>
        <begin position="274"/>
        <end position="446"/>
    </location>
</feature>
<dbReference type="Pfam" id="PF18098">
    <property type="entry name" value="RPN5_C"/>
    <property type="match status" value="1"/>
</dbReference>
<dbReference type="AlphaFoldDB" id="S8EG15"/>
<organism evidence="4 5">
    <name type="scientific">Fomitopsis schrenkii</name>
    <name type="common">Brown rot fungus</name>
    <dbReference type="NCBI Taxonomy" id="2126942"/>
    <lineage>
        <taxon>Eukaryota</taxon>
        <taxon>Fungi</taxon>
        <taxon>Dikarya</taxon>
        <taxon>Basidiomycota</taxon>
        <taxon>Agaricomycotina</taxon>
        <taxon>Agaricomycetes</taxon>
        <taxon>Polyporales</taxon>
        <taxon>Fomitopsis</taxon>
    </lineage>
</organism>
<dbReference type="Pfam" id="PF01399">
    <property type="entry name" value="PCI"/>
    <property type="match status" value="1"/>
</dbReference>
<evidence type="ECO:0000313" key="4">
    <source>
        <dbReference type="EMBL" id="EPT04052.1"/>
    </source>
</evidence>
<evidence type="ECO:0000256" key="2">
    <source>
        <dbReference type="ARBA" id="ARBA00022942"/>
    </source>
</evidence>
<protein>
    <recommendedName>
        <fullName evidence="3">PCI domain-containing protein</fullName>
    </recommendedName>
</protein>
<dbReference type="InParanoid" id="S8EG15"/>
<dbReference type="InterPro" id="IPR040134">
    <property type="entry name" value="PSMD12/CSN4"/>
</dbReference>
<dbReference type="OrthoDB" id="268763at2759"/>
<dbReference type="eggNOG" id="KOG1498">
    <property type="taxonomic scope" value="Eukaryota"/>
</dbReference>
<comment type="similarity">
    <text evidence="1">Belongs to the proteasome subunit p55 family.</text>
</comment>
<dbReference type="HOGENOM" id="CLU_033860_2_0_1"/>
<name>S8EG15_FOMSC</name>
<dbReference type="SMART" id="SM00088">
    <property type="entry name" value="PINT"/>
    <property type="match status" value="1"/>
</dbReference>
<evidence type="ECO:0000259" key="3">
    <source>
        <dbReference type="PROSITE" id="PS50250"/>
    </source>
</evidence>
<dbReference type="Pfam" id="PF22241">
    <property type="entry name" value="PSMD12-CSN4_N"/>
    <property type="match status" value="1"/>
</dbReference>
<dbReference type="FunFam" id="1.10.10.10:FF:000070">
    <property type="entry name" value="26S proteasome non-ATPase regulatory subunit 12"/>
    <property type="match status" value="1"/>
</dbReference>
<dbReference type="GO" id="GO:0005634">
    <property type="term" value="C:nucleus"/>
    <property type="evidence" value="ECO:0007669"/>
    <property type="project" value="UniProtKB-ARBA"/>
</dbReference>
<dbReference type="InterPro" id="IPR036388">
    <property type="entry name" value="WH-like_DNA-bd_sf"/>
</dbReference>
<sequence length="485" mass="55959">MAEQRKQEKDYTKEVDELLPETRSLAQAGKLQDALDKLFAFEKQTRNASDAASTTRLVKEITQLCYDARNYALLNSSINTLSKKHGQFKASTQSMVEQAMGWLDDIRTREGDEKWLELIETLRAVTEGKIFLETPRARVTLKLTHYYESLALSAQDPTKNRGHLQKATDLIGDLQVETYSSMERREKTEFILEQMRILIALAQVKDVEDGVSEKKGTMGGGEAEWVKVRVASRKINESFLKEEVNEVRLGQRARAQDLKMKFYKMMIEYALKHDAYLDVAKYYHTVWETQSVKADEKVRGREALEHIAYYIVLASHDNEQSDMLHRVFRYPELEKMPLHYELLKSFTTPELMRWPGVEGMYGPHLRPATVFKSDKLWEDLHTRVIEHNIRIVSHYYTRITLARLTQLLDLTQQKAEETLCRLVVSGTVWAKIDRPAGTVNFRKSKSAEDVMNDWSSDMQRLLSLVEKTWMGVNAAQAAQARAVKA</sequence>
<dbReference type="InterPro" id="IPR036390">
    <property type="entry name" value="WH_DNA-bd_sf"/>
</dbReference>
<dbReference type="GO" id="GO:0008541">
    <property type="term" value="C:proteasome regulatory particle, lid subcomplex"/>
    <property type="evidence" value="ECO:0007669"/>
    <property type="project" value="TreeGrafter"/>
</dbReference>
<dbReference type="InterPro" id="IPR040896">
    <property type="entry name" value="RPN5_C"/>
</dbReference>
<keyword evidence="2" id="KW-0647">Proteasome</keyword>
<gene>
    <name evidence="4" type="ORF">FOMPIDRAFT_1114494</name>
</gene>
<dbReference type="Proteomes" id="UP000015241">
    <property type="component" value="Unassembled WGS sequence"/>
</dbReference>
<evidence type="ECO:0000256" key="1">
    <source>
        <dbReference type="ARBA" id="ARBA00006397"/>
    </source>
</evidence>
<dbReference type="PROSITE" id="PS50250">
    <property type="entry name" value="PCI"/>
    <property type="match status" value="1"/>
</dbReference>
<dbReference type="InterPro" id="IPR054559">
    <property type="entry name" value="PSMD12-CSN4-like_N"/>
</dbReference>
<dbReference type="Gene3D" id="1.10.10.10">
    <property type="entry name" value="Winged helix-like DNA-binding domain superfamily/Winged helix DNA-binding domain"/>
    <property type="match status" value="1"/>
</dbReference>
<dbReference type="InterPro" id="IPR000717">
    <property type="entry name" value="PCI_dom"/>
</dbReference>
<evidence type="ECO:0000313" key="5">
    <source>
        <dbReference type="Proteomes" id="UP000015241"/>
    </source>
</evidence>
<dbReference type="FunCoup" id="S8EG15">
    <property type="interactions" value="699"/>
</dbReference>
<accession>S8EG15</accession>
<keyword evidence="5" id="KW-1185">Reference proteome</keyword>
<reference evidence="4 5" key="1">
    <citation type="journal article" date="2012" name="Science">
        <title>The Paleozoic origin of enzymatic lignin decomposition reconstructed from 31 fungal genomes.</title>
        <authorList>
            <person name="Floudas D."/>
            <person name="Binder M."/>
            <person name="Riley R."/>
            <person name="Barry K."/>
            <person name="Blanchette R.A."/>
            <person name="Henrissat B."/>
            <person name="Martinez A.T."/>
            <person name="Otillar R."/>
            <person name="Spatafora J.W."/>
            <person name="Yadav J.S."/>
            <person name="Aerts A."/>
            <person name="Benoit I."/>
            <person name="Boyd A."/>
            <person name="Carlson A."/>
            <person name="Copeland A."/>
            <person name="Coutinho P.M."/>
            <person name="de Vries R.P."/>
            <person name="Ferreira P."/>
            <person name="Findley K."/>
            <person name="Foster B."/>
            <person name="Gaskell J."/>
            <person name="Glotzer D."/>
            <person name="Gorecki P."/>
            <person name="Heitman J."/>
            <person name="Hesse C."/>
            <person name="Hori C."/>
            <person name="Igarashi K."/>
            <person name="Jurgens J.A."/>
            <person name="Kallen N."/>
            <person name="Kersten P."/>
            <person name="Kohler A."/>
            <person name="Kuees U."/>
            <person name="Kumar T.K.A."/>
            <person name="Kuo A."/>
            <person name="LaButti K."/>
            <person name="Larrondo L.F."/>
            <person name="Lindquist E."/>
            <person name="Ling A."/>
            <person name="Lombard V."/>
            <person name="Lucas S."/>
            <person name="Lundell T."/>
            <person name="Martin R."/>
            <person name="McLaughlin D.J."/>
            <person name="Morgenstern I."/>
            <person name="Morin E."/>
            <person name="Murat C."/>
            <person name="Nagy L.G."/>
            <person name="Nolan M."/>
            <person name="Ohm R.A."/>
            <person name="Patyshakuliyeva A."/>
            <person name="Rokas A."/>
            <person name="Ruiz-Duenas F.J."/>
            <person name="Sabat G."/>
            <person name="Salamov A."/>
            <person name="Samejima M."/>
            <person name="Schmutz J."/>
            <person name="Slot J.C."/>
            <person name="St John F."/>
            <person name="Stenlid J."/>
            <person name="Sun H."/>
            <person name="Sun S."/>
            <person name="Syed K."/>
            <person name="Tsang A."/>
            <person name="Wiebenga A."/>
            <person name="Young D."/>
            <person name="Pisabarro A."/>
            <person name="Eastwood D.C."/>
            <person name="Martin F."/>
            <person name="Cullen D."/>
            <person name="Grigoriev I.V."/>
            <person name="Hibbett D.S."/>
        </authorList>
    </citation>
    <scope>NUCLEOTIDE SEQUENCE</scope>
    <source>
        <strain evidence="5">FP-58527</strain>
    </source>
</reference>
<proteinExistence type="inferred from homology"/>
<dbReference type="EMBL" id="KE504128">
    <property type="protein sequence ID" value="EPT04052.1"/>
    <property type="molecule type" value="Genomic_DNA"/>
</dbReference>
<dbReference type="GO" id="GO:0005737">
    <property type="term" value="C:cytoplasm"/>
    <property type="evidence" value="ECO:0007669"/>
    <property type="project" value="TreeGrafter"/>
</dbReference>
<dbReference type="SUPFAM" id="SSF46785">
    <property type="entry name" value="Winged helix' DNA-binding domain"/>
    <property type="match status" value="1"/>
</dbReference>
<dbReference type="PANTHER" id="PTHR10855">
    <property type="entry name" value="26S PROTEASOME NON-ATPASE REGULATORY SUBUNIT 12/COP9 SIGNALOSOME COMPLEX SUBUNIT 4"/>
    <property type="match status" value="1"/>
</dbReference>